<dbReference type="AlphaFoldDB" id="A0A9Q3GSN7"/>
<reference evidence="2" key="1">
    <citation type="submission" date="2021-03" db="EMBL/GenBank/DDBJ databases">
        <title>Draft genome sequence of rust myrtle Austropuccinia psidii MF-1, a brazilian biotype.</title>
        <authorList>
            <person name="Quecine M.C."/>
            <person name="Pachon D.M.R."/>
            <person name="Bonatelli M.L."/>
            <person name="Correr F.H."/>
            <person name="Franceschini L.M."/>
            <person name="Leite T.F."/>
            <person name="Margarido G.R.A."/>
            <person name="Almeida C.A."/>
            <person name="Ferrarezi J.A."/>
            <person name="Labate C.A."/>
        </authorList>
    </citation>
    <scope>NUCLEOTIDE SEQUENCE</scope>
    <source>
        <strain evidence="2">MF-1</strain>
    </source>
</reference>
<dbReference type="EMBL" id="AVOT02004875">
    <property type="protein sequence ID" value="MBW0477624.1"/>
    <property type="molecule type" value="Genomic_DNA"/>
</dbReference>
<organism evidence="2 3">
    <name type="scientific">Austropuccinia psidii MF-1</name>
    <dbReference type="NCBI Taxonomy" id="1389203"/>
    <lineage>
        <taxon>Eukaryota</taxon>
        <taxon>Fungi</taxon>
        <taxon>Dikarya</taxon>
        <taxon>Basidiomycota</taxon>
        <taxon>Pucciniomycotina</taxon>
        <taxon>Pucciniomycetes</taxon>
        <taxon>Pucciniales</taxon>
        <taxon>Sphaerophragmiaceae</taxon>
        <taxon>Austropuccinia</taxon>
    </lineage>
</organism>
<protein>
    <recommendedName>
        <fullName evidence="4">HAT C-terminal dimerisation domain-containing protein</fullName>
    </recommendedName>
</protein>
<feature type="signal peptide" evidence="1">
    <location>
        <begin position="1"/>
        <end position="22"/>
    </location>
</feature>
<evidence type="ECO:0000313" key="3">
    <source>
        <dbReference type="Proteomes" id="UP000765509"/>
    </source>
</evidence>
<accession>A0A9Q3GSN7</accession>
<gene>
    <name evidence="2" type="ORF">O181_017339</name>
</gene>
<feature type="chain" id="PRO_5040346655" description="HAT C-terminal dimerisation domain-containing protein" evidence="1">
    <location>
        <begin position="23"/>
        <end position="77"/>
    </location>
</feature>
<comment type="caution">
    <text evidence="2">The sequence shown here is derived from an EMBL/GenBank/DDBJ whole genome shotgun (WGS) entry which is preliminary data.</text>
</comment>
<evidence type="ECO:0000313" key="2">
    <source>
        <dbReference type="EMBL" id="MBW0477624.1"/>
    </source>
</evidence>
<proteinExistence type="predicted"/>
<sequence length="77" mass="8621">FVANNLAQLFVLLHCTLQSTFSFQIFTDLQSRGSTSPTLVKRWIANRSACWKRLLKLTNILTSLPLMEATTANGIHA</sequence>
<keyword evidence="3" id="KW-1185">Reference proteome</keyword>
<evidence type="ECO:0008006" key="4">
    <source>
        <dbReference type="Google" id="ProtNLM"/>
    </source>
</evidence>
<keyword evidence="1" id="KW-0732">Signal</keyword>
<dbReference type="Proteomes" id="UP000765509">
    <property type="component" value="Unassembled WGS sequence"/>
</dbReference>
<feature type="non-terminal residue" evidence="2">
    <location>
        <position position="1"/>
    </location>
</feature>
<name>A0A9Q3GSN7_9BASI</name>
<evidence type="ECO:0000256" key="1">
    <source>
        <dbReference type="SAM" id="SignalP"/>
    </source>
</evidence>